<evidence type="ECO:0000313" key="2">
    <source>
        <dbReference type="Proteomes" id="UP001420932"/>
    </source>
</evidence>
<protein>
    <submittedName>
        <fullName evidence="1">Uncharacterized protein</fullName>
    </submittedName>
</protein>
<dbReference type="EMBL" id="JBBNAF010000003">
    <property type="protein sequence ID" value="KAK9160644.1"/>
    <property type="molecule type" value="Genomic_DNA"/>
</dbReference>
<evidence type="ECO:0000313" key="1">
    <source>
        <dbReference type="EMBL" id="KAK9160644.1"/>
    </source>
</evidence>
<name>A0AAP0PZV5_9MAGN</name>
<keyword evidence="2" id="KW-1185">Reference proteome</keyword>
<accession>A0AAP0PZV5</accession>
<comment type="caution">
    <text evidence="1">The sequence shown here is derived from an EMBL/GenBank/DDBJ whole genome shotgun (WGS) entry which is preliminary data.</text>
</comment>
<organism evidence="1 2">
    <name type="scientific">Stephania yunnanensis</name>
    <dbReference type="NCBI Taxonomy" id="152371"/>
    <lineage>
        <taxon>Eukaryota</taxon>
        <taxon>Viridiplantae</taxon>
        <taxon>Streptophyta</taxon>
        <taxon>Embryophyta</taxon>
        <taxon>Tracheophyta</taxon>
        <taxon>Spermatophyta</taxon>
        <taxon>Magnoliopsida</taxon>
        <taxon>Ranunculales</taxon>
        <taxon>Menispermaceae</taxon>
        <taxon>Menispermoideae</taxon>
        <taxon>Cissampelideae</taxon>
        <taxon>Stephania</taxon>
    </lineage>
</organism>
<proteinExistence type="predicted"/>
<sequence>MESVVSKIPNEVHRAFIRKHVRVCEYVCKLTMEPFLVTECLVKGRVTGSQYIEKRLEKELLALLPPSMLKGLRVIPPPYGAESIRFDGNILSNSRTRGRYGKVVEEGTRGSGVVSEIRRRKVLGSPGPRPHISTRTCRIEKAFDGLGNP</sequence>
<reference evidence="1 2" key="1">
    <citation type="submission" date="2024-01" db="EMBL/GenBank/DDBJ databases">
        <title>Genome assemblies of Stephania.</title>
        <authorList>
            <person name="Yang L."/>
        </authorList>
    </citation>
    <scope>NUCLEOTIDE SEQUENCE [LARGE SCALE GENOMIC DNA]</scope>
    <source>
        <strain evidence="1">YNDBR</strain>
        <tissue evidence="1">Leaf</tissue>
    </source>
</reference>
<dbReference type="AlphaFoldDB" id="A0AAP0PZV5"/>
<dbReference type="Proteomes" id="UP001420932">
    <property type="component" value="Unassembled WGS sequence"/>
</dbReference>
<gene>
    <name evidence="1" type="ORF">Syun_006985</name>
</gene>